<dbReference type="Pfam" id="PF00082">
    <property type="entry name" value="Peptidase_S8"/>
    <property type="match status" value="1"/>
</dbReference>
<dbReference type="InterPro" id="IPR036852">
    <property type="entry name" value="Peptidase_S8/S53_dom_sf"/>
</dbReference>
<dbReference type="Gene3D" id="3.40.50.200">
    <property type="entry name" value="Peptidase S8/S53 domain"/>
    <property type="match status" value="1"/>
</dbReference>
<evidence type="ECO:0000259" key="6">
    <source>
        <dbReference type="Pfam" id="PF00082"/>
    </source>
</evidence>
<dbReference type="RefSeq" id="WP_345056020.1">
    <property type="nucleotide sequence ID" value="NZ_BAABDK010000023.1"/>
</dbReference>
<dbReference type="InterPro" id="IPR050131">
    <property type="entry name" value="Peptidase_S8_subtilisin-like"/>
</dbReference>
<keyword evidence="4 5" id="KW-0720">Serine protease</keyword>
<gene>
    <name evidence="7" type="ORF">GCM10022409_29690</name>
</gene>
<proteinExistence type="inferred from homology"/>
<evidence type="ECO:0000313" key="7">
    <source>
        <dbReference type="EMBL" id="GAA4041736.1"/>
    </source>
</evidence>
<evidence type="ECO:0000256" key="2">
    <source>
        <dbReference type="ARBA" id="ARBA00022670"/>
    </source>
</evidence>
<protein>
    <recommendedName>
        <fullName evidence="6">Peptidase S8/S53 domain-containing protein</fullName>
    </recommendedName>
</protein>
<dbReference type="EMBL" id="BAABDK010000023">
    <property type="protein sequence ID" value="GAA4041736.1"/>
    <property type="molecule type" value="Genomic_DNA"/>
</dbReference>
<dbReference type="PROSITE" id="PS00138">
    <property type="entry name" value="SUBTILASE_SER"/>
    <property type="match status" value="1"/>
</dbReference>
<evidence type="ECO:0000256" key="4">
    <source>
        <dbReference type="ARBA" id="ARBA00022825"/>
    </source>
</evidence>
<keyword evidence="8" id="KW-1185">Reference proteome</keyword>
<dbReference type="InterPro" id="IPR000209">
    <property type="entry name" value="Peptidase_S8/S53_dom"/>
</dbReference>
<dbReference type="PANTHER" id="PTHR43806:SF67">
    <property type="entry name" value="EGF-LIKE DOMAIN-CONTAINING PROTEIN"/>
    <property type="match status" value="1"/>
</dbReference>
<dbReference type="InterPro" id="IPR015500">
    <property type="entry name" value="Peptidase_S8_subtilisin-rel"/>
</dbReference>
<evidence type="ECO:0000256" key="5">
    <source>
        <dbReference type="PROSITE-ProRule" id="PRU01240"/>
    </source>
</evidence>
<dbReference type="SUPFAM" id="SSF52743">
    <property type="entry name" value="Subtilisin-like"/>
    <property type="match status" value="1"/>
</dbReference>
<comment type="caution">
    <text evidence="7">The sequence shown here is derived from an EMBL/GenBank/DDBJ whole genome shotgun (WGS) entry which is preliminary data.</text>
</comment>
<sequence length="631" mass="68583">MRFFSFLTITWRRLESLSWAAGLALVVLHSAGPVAGQARAASPLPSATQPIERYWVTMSDKKGVAFNPARYFSPEARARRRRQHLPAFEATDLPVRTDYVAAIIAQVDTVTLVSRWFNAVSCRATPAQVAAVRCLPGVASVQRWPMRDAQIAAATSEQETTSIAFKVRTAEADGDKETISANDYLLARRQVAHLDGATLRTAGLQGQGLRIAVFDVGFRGLPEHPAFAELVNSKRIVATHDFLRNQDNVFVGGSHGTEVMGCLAGRLPPNPGGAPGPALGLAPAAEYLLARTEQLHRERYAEEEAWLAAVEWADRLGADIINSSLAYTEQRYFPEQMDGRRSLIARAANLAARKGLLVVSAAGNDGDDDWVRIGTPADADSALAIGGLDPETGLHVDFSSYGPTADRRRKPNLVAFGVVLTTTPGGHYERLEGTSFAAPLVAGLAAALWQRQRQFTAMQLFALLEQAGELYPYFDYAHGYGRPRLARTTTGTASFTTATFDFVPHDTLVAVIIRPEAARTPAIDLPLLADDPAPSPVPAAITPAKPANATNSAPPVGQEKPLPADAPPLVLPEPNYPAYLYWNLADRRGVLRRYETRAVTQRLVVQVPRRLLRNGDVLRVHFKGYTATYSE</sequence>
<feature type="domain" description="Peptidase S8/S53" evidence="6">
    <location>
        <begin position="206"/>
        <end position="481"/>
    </location>
</feature>
<evidence type="ECO:0000313" key="8">
    <source>
        <dbReference type="Proteomes" id="UP001501469"/>
    </source>
</evidence>
<evidence type="ECO:0000256" key="3">
    <source>
        <dbReference type="ARBA" id="ARBA00022801"/>
    </source>
</evidence>
<evidence type="ECO:0000256" key="1">
    <source>
        <dbReference type="ARBA" id="ARBA00011073"/>
    </source>
</evidence>
<dbReference type="Proteomes" id="UP001501469">
    <property type="component" value="Unassembled WGS sequence"/>
</dbReference>
<reference evidence="8" key="1">
    <citation type="journal article" date="2019" name="Int. J. Syst. Evol. Microbiol.">
        <title>The Global Catalogue of Microorganisms (GCM) 10K type strain sequencing project: providing services to taxonomists for standard genome sequencing and annotation.</title>
        <authorList>
            <consortium name="The Broad Institute Genomics Platform"/>
            <consortium name="The Broad Institute Genome Sequencing Center for Infectious Disease"/>
            <person name="Wu L."/>
            <person name="Ma J."/>
        </authorList>
    </citation>
    <scope>NUCLEOTIDE SEQUENCE [LARGE SCALE GENOMIC DNA]</scope>
    <source>
        <strain evidence="8">JCM 17225</strain>
    </source>
</reference>
<keyword evidence="3 5" id="KW-0378">Hydrolase</keyword>
<accession>A0ABP7UEW7</accession>
<dbReference type="PANTHER" id="PTHR43806">
    <property type="entry name" value="PEPTIDASE S8"/>
    <property type="match status" value="1"/>
</dbReference>
<dbReference type="InterPro" id="IPR023828">
    <property type="entry name" value="Peptidase_S8_Ser-AS"/>
</dbReference>
<keyword evidence="2 5" id="KW-0645">Protease</keyword>
<feature type="active site" description="Charge relay system" evidence="5">
    <location>
        <position position="435"/>
    </location>
</feature>
<feature type="active site" description="Charge relay system" evidence="5">
    <location>
        <position position="215"/>
    </location>
</feature>
<comment type="similarity">
    <text evidence="1 5">Belongs to the peptidase S8 family.</text>
</comment>
<name>A0ABP7UEW7_9BACT</name>
<feature type="active site" description="Charge relay system" evidence="5">
    <location>
        <position position="255"/>
    </location>
</feature>
<organism evidence="7 8">
    <name type="scientific">Hymenobacter glaciei</name>
    <dbReference type="NCBI Taxonomy" id="877209"/>
    <lineage>
        <taxon>Bacteria</taxon>
        <taxon>Pseudomonadati</taxon>
        <taxon>Bacteroidota</taxon>
        <taxon>Cytophagia</taxon>
        <taxon>Cytophagales</taxon>
        <taxon>Hymenobacteraceae</taxon>
        <taxon>Hymenobacter</taxon>
    </lineage>
</organism>
<dbReference type="PRINTS" id="PR00723">
    <property type="entry name" value="SUBTILISIN"/>
</dbReference>
<dbReference type="PROSITE" id="PS51892">
    <property type="entry name" value="SUBTILASE"/>
    <property type="match status" value="1"/>
</dbReference>